<evidence type="ECO:0000256" key="1">
    <source>
        <dbReference type="ARBA" id="ARBA00022741"/>
    </source>
</evidence>
<dbReference type="InterPro" id="IPR002197">
    <property type="entry name" value="HTH_Fis"/>
</dbReference>
<dbReference type="InterPro" id="IPR025944">
    <property type="entry name" value="Sigma_54_int_dom_CS"/>
</dbReference>
<dbReference type="Proteomes" id="UP000051861">
    <property type="component" value="Unassembled WGS sequence"/>
</dbReference>
<dbReference type="SMART" id="SM00382">
    <property type="entry name" value="AAA"/>
    <property type="match status" value="1"/>
</dbReference>
<dbReference type="Gene3D" id="3.40.50.2300">
    <property type="match status" value="1"/>
</dbReference>
<feature type="modified residue" description="4-aspartylphosphate" evidence="5">
    <location>
        <position position="36"/>
    </location>
</feature>
<evidence type="ECO:0000256" key="4">
    <source>
        <dbReference type="ARBA" id="ARBA00023163"/>
    </source>
</evidence>
<dbReference type="InterPro" id="IPR003593">
    <property type="entry name" value="AAA+_ATPase"/>
</dbReference>
<dbReference type="PROSITE" id="PS00688">
    <property type="entry name" value="SIGMA54_INTERACT_3"/>
    <property type="match status" value="1"/>
</dbReference>
<dbReference type="CDD" id="cd00009">
    <property type="entry name" value="AAA"/>
    <property type="match status" value="1"/>
</dbReference>
<dbReference type="PROSITE" id="PS50045">
    <property type="entry name" value="SIGMA54_INTERACT_4"/>
    <property type="match status" value="1"/>
</dbReference>
<dbReference type="Pfam" id="PF25601">
    <property type="entry name" value="AAA_lid_14"/>
    <property type="match status" value="1"/>
</dbReference>
<evidence type="ECO:0000256" key="5">
    <source>
        <dbReference type="PROSITE-ProRule" id="PRU00169"/>
    </source>
</evidence>
<feature type="domain" description="Sigma-54 factor interaction" evidence="6">
    <location>
        <begin position="112"/>
        <end position="341"/>
    </location>
</feature>
<dbReference type="SUPFAM" id="SSF52172">
    <property type="entry name" value="CheY-like"/>
    <property type="match status" value="1"/>
</dbReference>
<keyword evidence="4" id="KW-0804">Transcription</keyword>
<dbReference type="InterPro" id="IPR009057">
    <property type="entry name" value="Homeodomain-like_sf"/>
</dbReference>
<dbReference type="Gene3D" id="1.10.10.60">
    <property type="entry name" value="Homeodomain-like"/>
    <property type="match status" value="1"/>
</dbReference>
<dbReference type="InterPro" id="IPR011006">
    <property type="entry name" value="CheY-like_superfamily"/>
</dbReference>
<dbReference type="Pfam" id="PF00158">
    <property type="entry name" value="Sigma54_activat"/>
    <property type="match status" value="1"/>
</dbReference>
<dbReference type="AlphaFoldDB" id="A0A0S7XIR2"/>
<dbReference type="InterPro" id="IPR025662">
    <property type="entry name" value="Sigma_54_int_dom_ATP-bd_1"/>
</dbReference>
<keyword evidence="3" id="KW-0805">Transcription regulation</keyword>
<dbReference type="InterPro" id="IPR002078">
    <property type="entry name" value="Sigma_54_int"/>
</dbReference>
<evidence type="ECO:0000259" key="6">
    <source>
        <dbReference type="PROSITE" id="PS50045"/>
    </source>
</evidence>
<dbReference type="PRINTS" id="PR01590">
    <property type="entry name" value="HTHFIS"/>
</dbReference>
<accession>A0A0S7XIR2</accession>
<dbReference type="Gene3D" id="1.10.8.60">
    <property type="match status" value="1"/>
</dbReference>
<dbReference type="InterPro" id="IPR001789">
    <property type="entry name" value="Sig_transdc_resp-reg_receiver"/>
</dbReference>
<dbReference type="InterPro" id="IPR027417">
    <property type="entry name" value="P-loop_NTPase"/>
</dbReference>
<evidence type="ECO:0000259" key="7">
    <source>
        <dbReference type="PROSITE" id="PS50110"/>
    </source>
</evidence>
<name>A0A0S7XIR2_UNCSA</name>
<dbReference type="EMBL" id="LIZX01000274">
    <property type="protein sequence ID" value="KPJ62328.1"/>
    <property type="molecule type" value="Genomic_DNA"/>
</dbReference>
<evidence type="ECO:0000256" key="2">
    <source>
        <dbReference type="ARBA" id="ARBA00022840"/>
    </source>
</evidence>
<comment type="caution">
    <text evidence="8">The sequence shown here is derived from an EMBL/GenBank/DDBJ whole genome shotgun (WGS) entry which is preliminary data.</text>
</comment>
<dbReference type="PANTHER" id="PTHR32071">
    <property type="entry name" value="TRANSCRIPTIONAL REGULATORY PROTEIN"/>
    <property type="match status" value="1"/>
</dbReference>
<keyword evidence="2" id="KW-0067">ATP-binding</keyword>
<dbReference type="PROSITE" id="PS50110">
    <property type="entry name" value="RESPONSE_REGULATORY"/>
    <property type="match status" value="1"/>
</dbReference>
<evidence type="ECO:0000313" key="8">
    <source>
        <dbReference type="EMBL" id="KPJ62328.1"/>
    </source>
</evidence>
<dbReference type="InterPro" id="IPR058031">
    <property type="entry name" value="AAA_lid_NorR"/>
</dbReference>
<proteinExistence type="predicted"/>
<dbReference type="SUPFAM" id="SSF46689">
    <property type="entry name" value="Homeodomain-like"/>
    <property type="match status" value="1"/>
</dbReference>
<keyword evidence="1" id="KW-0547">Nucleotide-binding</keyword>
<evidence type="ECO:0000313" key="9">
    <source>
        <dbReference type="Proteomes" id="UP000051861"/>
    </source>
</evidence>
<dbReference type="PROSITE" id="PS00675">
    <property type="entry name" value="SIGMA54_INTERACT_1"/>
    <property type="match status" value="1"/>
</dbReference>
<dbReference type="GO" id="GO:0000160">
    <property type="term" value="P:phosphorelay signal transduction system"/>
    <property type="evidence" value="ECO:0007669"/>
    <property type="project" value="InterPro"/>
</dbReference>
<evidence type="ECO:0008006" key="10">
    <source>
        <dbReference type="Google" id="ProtNLM"/>
    </source>
</evidence>
<protein>
    <recommendedName>
        <fullName evidence="10">Sigma-54-dependent Fis family transcriptional regulator</fullName>
    </recommendedName>
</protein>
<dbReference type="GO" id="GO:0043565">
    <property type="term" value="F:sequence-specific DNA binding"/>
    <property type="evidence" value="ECO:0007669"/>
    <property type="project" value="InterPro"/>
</dbReference>
<dbReference type="Pfam" id="PF02954">
    <property type="entry name" value="HTH_8"/>
    <property type="match status" value="1"/>
</dbReference>
<gene>
    <name evidence="8" type="ORF">AMJ44_15770</name>
</gene>
<organism evidence="8 9">
    <name type="scientific">candidate division WOR-1 bacterium DG_54_3</name>
    <dbReference type="NCBI Taxonomy" id="1703775"/>
    <lineage>
        <taxon>Bacteria</taxon>
        <taxon>Bacillati</taxon>
        <taxon>Saganbacteria</taxon>
    </lineage>
</organism>
<dbReference type="Gene3D" id="3.40.50.300">
    <property type="entry name" value="P-loop containing nucleotide triphosphate hydrolases"/>
    <property type="match status" value="1"/>
</dbReference>
<dbReference type="GO" id="GO:0006355">
    <property type="term" value="P:regulation of DNA-templated transcription"/>
    <property type="evidence" value="ECO:0007669"/>
    <property type="project" value="InterPro"/>
</dbReference>
<reference evidence="8 9" key="1">
    <citation type="journal article" date="2015" name="Microbiome">
        <title>Genomic resolution of linkages in carbon, nitrogen, and sulfur cycling among widespread estuary sediment bacteria.</title>
        <authorList>
            <person name="Baker B.J."/>
            <person name="Lazar C.S."/>
            <person name="Teske A.P."/>
            <person name="Dick G.J."/>
        </authorList>
    </citation>
    <scope>NUCLEOTIDE SEQUENCE [LARGE SCALE GENOMIC DNA]</scope>
    <source>
        <strain evidence="8">DG_54_3</strain>
    </source>
</reference>
<keyword evidence="5" id="KW-0597">Phosphoprotein</keyword>
<sequence length="451" mass="50775">MERVLSDVHPQIKAVPSSRDGLKRVRDEKFDMVITDARLEDFSCPVLIRRIIAKSPQADILVGLPVENLYRQRELLDCGADDVFEIPVKSEELHLKVNKLLKEKSFLRSCGLVGKSIQLKQIAESALQVAPTNITVLITGESGTGKELVARAIHANSKRSDKSFVAANVGALAEGVVESELFGHEKGAFTGAVSRRQGLFETANSGTIFLDEIAEFKPSTQVKLLRVLEERNFMRVGGSSDIKVDVRVIAASNQNLEQKVREGTFRSDLYFRLAVVKIDVPPLRERPKDVPILVYTFIEKLNQESARKIAGVSNEALELLTNYHWPGNVRELRNFLESMLALAPGRRIEAGDVKRYVDKQMQANRQLPVVTGKSVETAEHELIIQAILSLRSEIINLREAMLERSLLKEMEKDLIRRALEFTKGNRKRAAQLLGIGERTLYRKLDKYKLRE</sequence>
<evidence type="ECO:0000256" key="3">
    <source>
        <dbReference type="ARBA" id="ARBA00023015"/>
    </source>
</evidence>
<dbReference type="FunFam" id="3.40.50.300:FF:000006">
    <property type="entry name" value="DNA-binding transcriptional regulator NtrC"/>
    <property type="match status" value="1"/>
</dbReference>
<dbReference type="GO" id="GO:0005524">
    <property type="term" value="F:ATP binding"/>
    <property type="evidence" value="ECO:0007669"/>
    <property type="project" value="UniProtKB-KW"/>
</dbReference>
<feature type="domain" description="Response regulatory" evidence="7">
    <location>
        <begin position="1"/>
        <end position="101"/>
    </location>
</feature>
<dbReference type="SUPFAM" id="SSF52540">
    <property type="entry name" value="P-loop containing nucleoside triphosphate hydrolases"/>
    <property type="match status" value="1"/>
</dbReference>